<name>A0A0C3SD21_PHLG1</name>
<evidence type="ECO:0000313" key="13">
    <source>
        <dbReference type="EMBL" id="KIP11442.1"/>
    </source>
</evidence>
<keyword evidence="4" id="KW-0963">Cytoplasm</keyword>
<dbReference type="GO" id="GO:0010499">
    <property type="term" value="P:proteasomal ubiquitin-independent protein catabolic process"/>
    <property type="evidence" value="ECO:0007669"/>
    <property type="project" value="TreeGrafter"/>
</dbReference>
<feature type="region of interest" description="Disordered" evidence="9">
    <location>
        <begin position="269"/>
        <end position="290"/>
    </location>
</feature>
<dbReference type="Pfam" id="PF23096">
    <property type="entry name" value="HEAT_PSME4"/>
    <property type="match status" value="1"/>
</dbReference>
<feature type="domain" description="Proteasome activator complex subunit 4 C-terminal" evidence="10">
    <location>
        <begin position="1911"/>
        <end position="1998"/>
    </location>
</feature>
<dbReference type="InterPro" id="IPR035309">
    <property type="entry name" value="PSME4"/>
</dbReference>
<dbReference type="Pfam" id="PF16507">
    <property type="entry name" value="HEAT_PSME4_mid"/>
    <property type="match status" value="1"/>
</dbReference>
<reference evidence="13 14" key="1">
    <citation type="journal article" date="2014" name="PLoS Genet.">
        <title>Analysis of the Phlebiopsis gigantea genome, transcriptome and secretome provides insight into its pioneer colonization strategies of wood.</title>
        <authorList>
            <person name="Hori C."/>
            <person name="Ishida T."/>
            <person name="Igarashi K."/>
            <person name="Samejima M."/>
            <person name="Suzuki H."/>
            <person name="Master E."/>
            <person name="Ferreira P."/>
            <person name="Ruiz-Duenas F.J."/>
            <person name="Held B."/>
            <person name="Canessa P."/>
            <person name="Larrondo L.F."/>
            <person name="Schmoll M."/>
            <person name="Druzhinina I.S."/>
            <person name="Kubicek C.P."/>
            <person name="Gaskell J.A."/>
            <person name="Kersten P."/>
            <person name="St John F."/>
            <person name="Glasner J."/>
            <person name="Sabat G."/>
            <person name="Splinter BonDurant S."/>
            <person name="Syed K."/>
            <person name="Yadav J."/>
            <person name="Mgbeahuruike A.C."/>
            <person name="Kovalchuk A."/>
            <person name="Asiegbu F.O."/>
            <person name="Lackner G."/>
            <person name="Hoffmeister D."/>
            <person name="Rencoret J."/>
            <person name="Gutierrez A."/>
            <person name="Sun H."/>
            <person name="Lindquist E."/>
            <person name="Barry K."/>
            <person name="Riley R."/>
            <person name="Grigoriev I.V."/>
            <person name="Henrissat B."/>
            <person name="Kues U."/>
            <person name="Berka R.M."/>
            <person name="Martinez A.T."/>
            <person name="Covert S.F."/>
            <person name="Blanchette R.A."/>
            <person name="Cullen D."/>
        </authorList>
    </citation>
    <scope>NUCLEOTIDE SEQUENCE [LARGE SCALE GENOMIC DNA]</scope>
    <source>
        <strain evidence="13 14">11061_1 CR5-6</strain>
    </source>
</reference>
<sequence length="1998" mass="228131">MNLPDVAALKIHDPGPNGDAPRTMNRTNGSDEHNDRYIAKLQNYCKSLPYSVESNEEMQEMLDFIILRLTQCVEAKDYDPGLQQWDSMLVYWCMLKYPIPKEKRIRLAKVYYHICTTPGMPTHIVSTCADNLQTLTRSKKKLSIEDMRLPWKPIYTILAKDLFLTRRQYEISQTSWYMGYIAENVRRFFHPASIDEMLSTFVPTINGTDLTRTLAAQYYMLTFLPITHPQSYLPMLFRHWESVNSYMYDERMLQFLARIAEMHADPTVSDPKRIQEIPDDERCDDEDRPDWQKGDLETKWNWSGLYKDVGIFSDREWNIIMTKCLASMEIPLADAGSLTTGPSADTQAGFELGRLPKPTWRIPSLARIIVYSMAPDGVPAPGSQAPTPAFQTPSVSRPSTPLPQQNSSIHGLADYLSAPLGKGGPLKVKTFLAGSKALDSLVKFVASTEGFFHPSNSGSWTNDLSAFVKYIVFDFNKRWHEEELPDCKTPKHRRLTRDMKRELVKSLRTVCLLAMFSQDNTTVSNIQSALKSMSVMEPDLILGPILERAFPALESLVETQRTIAVIKALGAVAPALVCRHVYYPGAKHLLSILELLLPGIDLNDPLKTFCTTAFLVEVAQYIKFGELPAMESSKPLDMENGLAVTRSEDVNFSLPDNISFAEEADYSKEEEDVLVLNMSTQFADWIASFLRRVILLFENLPEEGADGNAGGQTEVSLVDSVCGAFSQICVHLSEPLYDMVLNMVFDYASTNVRANAVRAIHQLVECVANANPVKTLAKFLPFCTQNIRTELEHGASSLRTTSLTSTPLPSDASLHWNLAILRGSMYNDGKAALKYKEELLDLFKYLHRKTLSKRGFSSTGRLLSSTLLTLTHTYPVENKFANLDEWESEEFQSTHHEQWGRLYSPGDVKPNWHVPSDKEIDFALQIFKELIEPILSDIAALLEPGVTRDATWRNDFCRHLSIVRNAFAGIPTLVKEFITPEEIAAAVETSDILNETPEMVASVDPLSAGFALTDPNDPRHQYITSLKNRFGALLYSASTSMRTQSEENVLDGVHMLIRSIRTYMLDYGDSRDNYYVQLDRYHTELNITRQYANQKVWPRAVLIRRARLYHAARLRWNTVERRRGPLEDKLIDEVAQWCLWQYATVRESSQSLLDALSNTYDGLRRRALPVLHSALDPGTDDDRMKGALWTLNKAAFAKYAVGDPTLAPEFIQKLFACQHNEKPSIQECVNALAETALGSFVEPSYEVYNIENPRLMTVIADLRKYLSKSSDDEVVRRCETKRKERVQKWNDGSDRTTNIILQVAQNTSTHWKYAVVAVRCLRTLVRRDAPMKSSHIKYLVNMTLDSNASMRYYSQRAVMKITRFIKLRTFIHSPVDLALERAHNPLKLHIQVSQCTHEYTTQWLDQFKIPLDIDRAREQAVLCEKTGSGWLAWKEFSSYLVPQASTSPLLPWCDDCQEAVNAIREIATQPSYWQKLTKHYSSENHSEAIVQDNAACVKSIFQLLEDEPLEALRPSLEALLMESEKNKQRAAAELLAGIISGSKHWPTEKQVKFWDWFKPYINKVFSQTANEVISIWTSFLEYVFFNKDPRRLQPLVDYIVDQFNTVDFNAESTSDVVKVLCFFRAFYEELNWRFTAWTDDVLRRVWPEISSEHDDVLAHISEMLAFCDKIRTRPHPSIPSAETVVRESRLVGPDYDLMGTRGLYHEGRIAELVKRFAIWREERLPGVRAFQSTYDRVGVLVCRWLFQTIHDTNAGATFDYILPLMPEIFRFTELNDNDDLASRARILLNRMCGVMPPRSLLHPILDSMFTAIQTSPSWRVRLKILPLVQVYYFRQGPTISEIKVVEMMEVICRCLDDEVVEVREMAATTLTGVLRVSPRRSVLALKDRFVRLAKNSRLPDRKSPAYAAALRQRHAAILGICALVESYPYTIERWMPSLLTTVLAEHTYDPIPVSTTVRRCARNFRKTHQDTWHEDAKKFTEDQLAALSTLLTGSSYYA</sequence>
<evidence type="ECO:0000256" key="5">
    <source>
        <dbReference type="ARBA" id="ARBA00022737"/>
    </source>
</evidence>
<feature type="compositionally biased region" description="Polar residues" evidence="9">
    <location>
        <begin position="384"/>
        <end position="404"/>
    </location>
</feature>
<keyword evidence="8" id="KW-0539">Nucleus</keyword>
<dbReference type="GO" id="GO:0016504">
    <property type="term" value="F:peptidase activator activity"/>
    <property type="evidence" value="ECO:0007669"/>
    <property type="project" value="InterPro"/>
</dbReference>
<feature type="region of interest" description="Disordered" evidence="9">
    <location>
        <begin position="10"/>
        <end position="32"/>
    </location>
</feature>
<keyword evidence="7" id="KW-0234">DNA repair</keyword>
<dbReference type="InterPro" id="IPR021843">
    <property type="entry name" value="PSME4_C"/>
</dbReference>
<accession>A0A0C3SD21</accession>
<evidence type="ECO:0000313" key="14">
    <source>
        <dbReference type="Proteomes" id="UP000053257"/>
    </source>
</evidence>
<dbReference type="InterPro" id="IPR011989">
    <property type="entry name" value="ARM-like"/>
</dbReference>
<dbReference type="GO" id="GO:0070628">
    <property type="term" value="F:proteasome binding"/>
    <property type="evidence" value="ECO:0007669"/>
    <property type="project" value="InterPro"/>
</dbReference>
<evidence type="ECO:0000256" key="2">
    <source>
        <dbReference type="ARBA" id="ARBA00004496"/>
    </source>
</evidence>
<evidence type="ECO:0008006" key="15">
    <source>
        <dbReference type="Google" id="ProtNLM"/>
    </source>
</evidence>
<feature type="compositionally biased region" description="Acidic residues" evidence="9">
    <location>
        <begin position="277"/>
        <end position="288"/>
    </location>
</feature>
<organism evidence="13 14">
    <name type="scientific">Phlebiopsis gigantea (strain 11061_1 CR5-6)</name>
    <name type="common">White-rot fungus</name>
    <name type="synonym">Peniophora gigantea</name>
    <dbReference type="NCBI Taxonomy" id="745531"/>
    <lineage>
        <taxon>Eukaryota</taxon>
        <taxon>Fungi</taxon>
        <taxon>Dikarya</taxon>
        <taxon>Basidiomycota</taxon>
        <taxon>Agaricomycotina</taxon>
        <taxon>Agaricomycetes</taxon>
        <taxon>Polyporales</taxon>
        <taxon>Phanerochaetaceae</taxon>
        <taxon>Phlebiopsis</taxon>
    </lineage>
</organism>
<gene>
    <name evidence="13" type="ORF">PHLGIDRAFT_124845</name>
</gene>
<dbReference type="InterPro" id="IPR016024">
    <property type="entry name" value="ARM-type_fold"/>
</dbReference>
<feature type="domain" description="Proteasome activator complex subunit 4-like HEAT repeat-like" evidence="12">
    <location>
        <begin position="1421"/>
        <end position="1606"/>
    </location>
</feature>
<dbReference type="EMBL" id="KN840446">
    <property type="protein sequence ID" value="KIP11442.1"/>
    <property type="molecule type" value="Genomic_DNA"/>
</dbReference>
<feature type="region of interest" description="Disordered" evidence="9">
    <location>
        <begin position="380"/>
        <end position="404"/>
    </location>
</feature>
<dbReference type="STRING" id="745531.A0A0C3SD21"/>
<evidence type="ECO:0000256" key="9">
    <source>
        <dbReference type="SAM" id="MobiDB-lite"/>
    </source>
</evidence>
<dbReference type="PANTHER" id="PTHR32170:SF3">
    <property type="entry name" value="PROTEASOME ACTIVATOR COMPLEX SUBUNIT 4"/>
    <property type="match status" value="1"/>
</dbReference>
<evidence type="ECO:0000259" key="11">
    <source>
        <dbReference type="Pfam" id="PF16507"/>
    </source>
</evidence>
<dbReference type="OrthoDB" id="17907at2759"/>
<dbReference type="GO" id="GO:0016607">
    <property type="term" value="C:nuclear speck"/>
    <property type="evidence" value="ECO:0007669"/>
    <property type="project" value="UniProtKB-SubCell"/>
</dbReference>
<evidence type="ECO:0000256" key="8">
    <source>
        <dbReference type="ARBA" id="ARBA00023242"/>
    </source>
</evidence>
<evidence type="ECO:0000256" key="7">
    <source>
        <dbReference type="ARBA" id="ARBA00023204"/>
    </source>
</evidence>
<dbReference type="InterPro" id="IPR055455">
    <property type="entry name" value="HEAT_PSME4"/>
</dbReference>
<keyword evidence="5" id="KW-0677">Repeat</keyword>
<dbReference type="GO" id="GO:0005829">
    <property type="term" value="C:cytosol"/>
    <property type="evidence" value="ECO:0007669"/>
    <property type="project" value="TreeGrafter"/>
</dbReference>
<evidence type="ECO:0000259" key="12">
    <source>
        <dbReference type="Pfam" id="PF23096"/>
    </source>
</evidence>
<evidence type="ECO:0000256" key="1">
    <source>
        <dbReference type="ARBA" id="ARBA00004324"/>
    </source>
</evidence>
<keyword evidence="6" id="KW-0227">DNA damage</keyword>
<comment type="subcellular location">
    <subcellularLocation>
        <location evidence="2">Cytoplasm</location>
    </subcellularLocation>
    <subcellularLocation>
        <location evidence="1">Nucleus speckle</location>
    </subcellularLocation>
</comment>
<dbReference type="Gene3D" id="1.25.10.10">
    <property type="entry name" value="Leucine-rich Repeat Variant"/>
    <property type="match status" value="1"/>
</dbReference>
<evidence type="ECO:0000256" key="4">
    <source>
        <dbReference type="ARBA" id="ARBA00022490"/>
    </source>
</evidence>
<comment type="similarity">
    <text evidence="3">Belongs to the BLM10 family.</text>
</comment>
<evidence type="ECO:0000256" key="6">
    <source>
        <dbReference type="ARBA" id="ARBA00022763"/>
    </source>
</evidence>
<dbReference type="Pfam" id="PF11919">
    <property type="entry name" value="PSME4_C"/>
    <property type="match status" value="1"/>
</dbReference>
<evidence type="ECO:0000256" key="3">
    <source>
        <dbReference type="ARBA" id="ARBA00005739"/>
    </source>
</evidence>
<feature type="domain" description="Proteasome activator Blm10 middle HEAT repeats region" evidence="11">
    <location>
        <begin position="441"/>
        <end position="973"/>
    </location>
</feature>
<dbReference type="GO" id="GO:0006281">
    <property type="term" value="P:DNA repair"/>
    <property type="evidence" value="ECO:0007669"/>
    <property type="project" value="UniProtKB-KW"/>
</dbReference>
<dbReference type="HOGENOM" id="CLU_000772_3_0_1"/>
<protein>
    <recommendedName>
        <fullName evidence="15">Proteasome activator complex subunit 4 C-terminal domain-containing protein</fullName>
    </recommendedName>
</protein>
<dbReference type="InterPro" id="IPR032430">
    <property type="entry name" value="Blm10_mid"/>
</dbReference>
<evidence type="ECO:0000259" key="10">
    <source>
        <dbReference type="Pfam" id="PF11919"/>
    </source>
</evidence>
<dbReference type="Proteomes" id="UP000053257">
    <property type="component" value="Unassembled WGS sequence"/>
</dbReference>
<keyword evidence="14" id="KW-1185">Reference proteome</keyword>
<dbReference type="SUPFAM" id="SSF48371">
    <property type="entry name" value="ARM repeat"/>
    <property type="match status" value="2"/>
</dbReference>
<dbReference type="PANTHER" id="PTHR32170">
    <property type="entry name" value="PROTEASOME ACTIVATOR COMPLEX SUBUNIT 4"/>
    <property type="match status" value="1"/>
</dbReference>
<proteinExistence type="inferred from homology"/>